<dbReference type="EMBL" id="MN813686">
    <property type="protein sequence ID" value="QHB37333.1"/>
    <property type="molecule type" value="Genomic_DNA"/>
</dbReference>
<sequence length="477" mass="52346">MAFRGYFALDGVEIANSSRVVSHIGAEVPTNDLGLMTAPGDCSVDMIAPDRLLAPLGQGEVPVEAGRLLGTPPNGSRLYGPGLALVGDCWDTSNLCFGCRSSIEYDDSWTGLPDFLDDHIYRPELAPWATSRLPESLEFGGVWVLDVKGLDVTPTSRDVTENAGDGGAPGPSRVPSRKVSFDALLVACTNAGLTYGLQWLATQLRSTEGRRDAVLRYLAAHPEHSDVDPASLVREVHGVILSQEPQISELMNTTRGEHSQATMARVTWELTVTRPHAYSPPVEVPVMWDEITVEPIKFVHAADCKKPYSCEPMPALFARNCQVERIEVVTSPPPNCGGCLPVCAVASHIFRVPTFDYPLRSRETVASLAIRNTSPRDLTIQGYWRRCNFRSDCDDQRFPIQVNELPPSGELILDGVGRSYWVNLGGRKRRPFGIVGTPTGAPWRPAIIDRSLCWEFVIVTDGMATFEVDMTLRDREA</sequence>
<proteinExistence type="predicted"/>
<evidence type="ECO:0000313" key="2">
    <source>
        <dbReference type="EMBL" id="QHB37333.1"/>
    </source>
</evidence>
<protein>
    <submittedName>
        <fullName evidence="2">Minor tail protein</fullName>
    </submittedName>
</protein>
<dbReference type="RefSeq" id="YP_009949490.1">
    <property type="nucleotide sequence ID" value="NC_051581.1"/>
</dbReference>
<dbReference type="GeneID" id="60320895"/>
<feature type="region of interest" description="Disordered" evidence="1">
    <location>
        <begin position="155"/>
        <end position="174"/>
    </location>
</feature>
<gene>
    <name evidence="2" type="primary">31</name>
    <name evidence="2" type="ORF">PBI_BIRDSNEST_31</name>
</gene>
<organism evidence="2 3">
    <name type="scientific">Mycobacterium phage BirdsNest</name>
    <dbReference type="NCBI Taxonomy" id="2686231"/>
    <lineage>
        <taxon>Viruses</taxon>
        <taxon>Duplodnaviria</taxon>
        <taxon>Heunggongvirae</taxon>
        <taxon>Uroviricota</taxon>
        <taxon>Caudoviricetes</taxon>
        <taxon>Bclasvirinae</taxon>
        <taxon>Birdsnestvirus</taxon>
        <taxon>Birdsnestvirus birdsnest</taxon>
    </lineage>
</organism>
<dbReference type="KEGG" id="vg:60320895"/>
<evidence type="ECO:0000256" key="1">
    <source>
        <dbReference type="SAM" id="MobiDB-lite"/>
    </source>
</evidence>
<dbReference type="Proteomes" id="UP000463946">
    <property type="component" value="Segment"/>
</dbReference>
<reference evidence="2 3" key="1">
    <citation type="submission" date="2019-12" db="EMBL/GenBank/DDBJ databases">
        <authorList>
            <person name="Lauer M.J."/>
            <person name="Curtus N.L."/>
            <person name="Garlena R.A."/>
            <person name="Russell D.A."/>
            <person name="Pope W.H."/>
            <person name="Jacobs-Sera D."/>
            <person name="Hatfull G.F."/>
        </authorList>
    </citation>
    <scope>NUCLEOTIDE SEQUENCE [LARGE SCALE GENOMIC DNA]</scope>
</reference>
<name>A0A6B9L9C0_9CAUD</name>
<keyword evidence="3" id="KW-1185">Reference proteome</keyword>
<evidence type="ECO:0000313" key="3">
    <source>
        <dbReference type="Proteomes" id="UP000463946"/>
    </source>
</evidence>
<accession>A0A6B9L9C0</accession>